<dbReference type="SMART" id="SM00304">
    <property type="entry name" value="HAMP"/>
    <property type="match status" value="1"/>
</dbReference>
<keyword evidence="11 14" id="KW-1133">Transmembrane helix</keyword>
<keyword evidence="9" id="KW-0418">Kinase</keyword>
<dbReference type="SMART" id="SM00387">
    <property type="entry name" value="HATPase_c"/>
    <property type="match status" value="1"/>
</dbReference>
<accession>G9WVD4</accession>
<dbReference type="GO" id="GO:0005524">
    <property type="term" value="F:ATP binding"/>
    <property type="evidence" value="ECO:0007669"/>
    <property type="project" value="UniProtKB-KW"/>
</dbReference>
<dbReference type="Gene3D" id="6.10.340.10">
    <property type="match status" value="1"/>
</dbReference>
<evidence type="ECO:0000256" key="4">
    <source>
        <dbReference type="ARBA" id="ARBA00022475"/>
    </source>
</evidence>
<dbReference type="Gene3D" id="1.10.287.130">
    <property type="match status" value="1"/>
</dbReference>
<dbReference type="InterPro" id="IPR036097">
    <property type="entry name" value="HisK_dim/P_sf"/>
</dbReference>
<evidence type="ECO:0000256" key="2">
    <source>
        <dbReference type="ARBA" id="ARBA00004651"/>
    </source>
</evidence>
<keyword evidence="12" id="KW-0902">Two-component regulatory system</keyword>
<dbReference type="SUPFAM" id="SSF47384">
    <property type="entry name" value="Homodimeric domain of signal transducing histidine kinase"/>
    <property type="match status" value="1"/>
</dbReference>
<dbReference type="InterPro" id="IPR036890">
    <property type="entry name" value="HATPase_C_sf"/>
</dbReference>
<name>G9WVD4_9FIRM</name>
<keyword evidence="4" id="KW-1003">Cell membrane</keyword>
<dbReference type="HOGENOM" id="CLU_000445_89_6_9"/>
<dbReference type="InterPro" id="IPR050398">
    <property type="entry name" value="HssS/ArlS-like"/>
</dbReference>
<keyword evidence="7 14" id="KW-0812">Transmembrane</keyword>
<dbReference type="AlphaFoldDB" id="G9WVD4"/>
<dbReference type="Gene3D" id="3.30.565.10">
    <property type="entry name" value="Histidine kinase-like ATPase, C-terminal domain"/>
    <property type="match status" value="1"/>
</dbReference>
<dbReference type="InterPro" id="IPR005467">
    <property type="entry name" value="His_kinase_dom"/>
</dbReference>
<evidence type="ECO:0000313" key="18">
    <source>
        <dbReference type="Proteomes" id="UP000003527"/>
    </source>
</evidence>
<dbReference type="InterPro" id="IPR003661">
    <property type="entry name" value="HisK_dim/P_dom"/>
</dbReference>
<comment type="subcellular location">
    <subcellularLocation>
        <location evidence="2">Cell membrane</location>
        <topology evidence="2">Multi-pass membrane protein</topology>
    </subcellularLocation>
</comment>
<dbReference type="Pfam" id="PF00672">
    <property type="entry name" value="HAMP"/>
    <property type="match status" value="1"/>
</dbReference>
<evidence type="ECO:0000256" key="12">
    <source>
        <dbReference type="ARBA" id="ARBA00023012"/>
    </source>
</evidence>
<feature type="domain" description="Histidine kinase" evidence="15">
    <location>
        <begin position="252"/>
        <end position="468"/>
    </location>
</feature>
<dbReference type="CDD" id="cd06225">
    <property type="entry name" value="HAMP"/>
    <property type="match status" value="1"/>
</dbReference>
<dbReference type="Proteomes" id="UP000003527">
    <property type="component" value="Unassembled WGS sequence"/>
</dbReference>
<evidence type="ECO:0000256" key="8">
    <source>
        <dbReference type="ARBA" id="ARBA00022741"/>
    </source>
</evidence>
<dbReference type="PROSITE" id="PS50109">
    <property type="entry name" value="HIS_KIN"/>
    <property type="match status" value="1"/>
</dbReference>
<keyword evidence="8" id="KW-0547">Nucleotide-binding</keyword>
<organism evidence="17 18">
    <name type="scientific">Oribacterium asaccharolyticum ACB7</name>
    <dbReference type="NCBI Taxonomy" id="796944"/>
    <lineage>
        <taxon>Bacteria</taxon>
        <taxon>Bacillati</taxon>
        <taxon>Bacillota</taxon>
        <taxon>Clostridia</taxon>
        <taxon>Lachnospirales</taxon>
        <taxon>Lachnospiraceae</taxon>
        <taxon>Oribacterium</taxon>
    </lineage>
</organism>
<reference evidence="17 18" key="1">
    <citation type="submission" date="2011-08" db="EMBL/GenBank/DDBJ databases">
        <title>The Genome Sequence of Oribacterium sp. ACB7.</title>
        <authorList>
            <consortium name="The Broad Institute Genome Sequencing Platform"/>
            <person name="Earl A."/>
            <person name="Ward D."/>
            <person name="Feldgarden M."/>
            <person name="Gevers D."/>
            <person name="Sizova M."/>
            <person name="Hazen A."/>
            <person name="Epstein S."/>
            <person name="Young S.K."/>
            <person name="Zeng Q."/>
            <person name="Gargeya S."/>
            <person name="Fitzgerald M."/>
            <person name="Haas B."/>
            <person name="Abouelleil A."/>
            <person name="Alvarado L."/>
            <person name="Arachchi H.M."/>
            <person name="Berlin A."/>
            <person name="Brown A."/>
            <person name="Chapman S.B."/>
            <person name="Chen Z."/>
            <person name="Dunbar C."/>
            <person name="Freedman E."/>
            <person name="Gearin G."/>
            <person name="Gellesch M."/>
            <person name="Goldberg J."/>
            <person name="Griggs A."/>
            <person name="Gujja S."/>
            <person name="Heiman D."/>
            <person name="Howarth C."/>
            <person name="Larson L."/>
            <person name="Lui A."/>
            <person name="MacDonald P.J.P."/>
            <person name="Montmayeur A."/>
            <person name="Murphy C."/>
            <person name="Neiman D."/>
            <person name="Pearson M."/>
            <person name="Priest M."/>
            <person name="Roberts A."/>
            <person name="Saif S."/>
            <person name="Shea T."/>
            <person name="Shenoy N."/>
            <person name="Sisk P."/>
            <person name="Stolte C."/>
            <person name="Sykes S."/>
            <person name="Wortman J."/>
            <person name="Nusbaum C."/>
            <person name="Birren B."/>
        </authorList>
    </citation>
    <scope>NUCLEOTIDE SEQUENCE [LARGE SCALE GENOMIC DNA]</scope>
    <source>
        <strain evidence="17 18">ACB7</strain>
    </source>
</reference>
<evidence type="ECO:0000256" key="7">
    <source>
        <dbReference type="ARBA" id="ARBA00022692"/>
    </source>
</evidence>
<comment type="catalytic activity">
    <reaction evidence="1">
        <text>ATP + protein L-histidine = ADP + protein N-phospho-L-histidine.</text>
        <dbReference type="EC" id="2.7.13.3"/>
    </reaction>
</comment>
<evidence type="ECO:0000259" key="15">
    <source>
        <dbReference type="PROSITE" id="PS50109"/>
    </source>
</evidence>
<keyword evidence="13 14" id="KW-0472">Membrane</keyword>
<evidence type="ECO:0000256" key="6">
    <source>
        <dbReference type="ARBA" id="ARBA00022679"/>
    </source>
</evidence>
<dbReference type="SMART" id="SM00388">
    <property type="entry name" value="HisKA"/>
    <property type="match status" value="1"/>
</dbReference>
<feature type="domain" description="HAMP" evidence="16">
    <location>
        <begin position="196"/>
        <end position="244"/>
    </location>
</feature>
<gene>
    <name evidence="17" type="ORF">HMPREF9624_00868</name>
</gene>
<dbReference type="Pfam" id="PF00512">
    <property type="entry name" value="HisKA"/>
    <property type="match status" value="1"/>
</dbReference>
<evidence type="ECO:0000256" key="1">
    <source>
        <dbReference type="ARBA" id="ARBA00000085"/>
    </source>
</evidence>
<evidence type="ECO:0000256" key="3">
    <source>
        <dbReference type="ARBA" id="ARBA00012438"/>
    </source>
</evidence>
<keyword evidence="6" id="KW-0808">Transferase</keyword>
<dbReference type="FunFam" id="3.30.565.10:FF:000006">
    <property type="entry name" value="Sensor histidine kinase WalK"/>
    <property type="match status" value="1"/>
</dbReference>
<feature type="transmembrane region" description="Helical" evidence="14">
    <location>
        <begin position="171"/>
        <end position="194"/>
    </location>
</feature>
<dbReference type="CDD" id="cd00075">
    <property type="entry name" value="HATPase"/>
    <property type="match status" value="1"/>
</dbReference>
<dbReference type="Pfam" id="PF02518">
    <property type="entry name" value="HATPase_c"/>
    <property type="match status" value="1"/>
</dbReference>
<dbReference type="PANTHER" id="PTHR45528:SF1">
    <property type="entry name" value="SENSOR HISTIDINE KINASE CPXA"/>
    <property type="match status" value="1"/>
</dbReference>
<dbReference type="EMBL" id="AFZD01000017">
    <property type="protein sequence ID" value="EHL11535.1"/>
    <property type="molecule type" value="Genomic_DNA"/>
</dbReference>
<protein>
    <recommendedName>
        <fullName evidence="3">histidine kinase</fullName>
        <ecNumber evidence="3">2.7.13.3</ecNumber>
    </recommendedName>
</protein>
<dbReference type="PANTHER" id="PTHR45528">
    <property type="entry name" value="SENSOR HISTIDINE KINASE CPXA"/>
    <property type="match status" value="1"/>
</dbReference>
<evidence type="ECO:0000256" key="11">
    <source>
        <dbReference type="ARBA" id="ARBA00022989"/>
    </source>
</evidence>
<dbReference type="InterPro" id="IPR003660">
    <property type="entry name" value="HAMP_dom"/>
</dbReference>
<evidence type="ECO:0000256" key="5">
    <source>
        <dbReference type="ARBA" id="ARBA00022553"/>
    </source>
</evidence>
<dbReference type="InterPro" id="IPR004358">
    <property type="entry name" value="Sig_transdc_His_kin-like_C"/>
</dbReference>
<dbReference type="CDD" id="cd00082">
    <property type="entry name" value="HisKA"/>
    <property type="match status" value="1"/>
</dbReference>
<dbReference type="GO" id="GO:0000155">
    <property type="term" value="F:phosphorelay sensor kinase activity"/>
    <property type="evidence" value="ECO:0007669"/>
    <property type="project" value="InterPro"/>
</dbReference>
<evidence type="ECO:0000256" key="9">
    <source>
        <dbReference type="ARBA" id="ARBA00022777"/>
    </source>
</evidence>
<dbReference type="InterPro" id="IPR003594">
    <property type="entry name" value="HATPase_dom"/>
</dbReference>
<dbReference type="PATRIC" id="fig|796944.3.peg.1597"/>
<dbReference type="SUPFAM" id="SSF158472">
    <property type="entry name" value="HAMP domain-like"/>
    <property type="match status" value="1"/>
</dbReference>
<dbReference type="SUPFAM" id="SSF55874">
    <property type="entry name" value="ATPase domain of HSP90 chaperone/DNA topoisomerase II/histidine kinase"/>
    <property type="match status" value="1"/>
</dbReference>
<evidence type="ECO:0000313" key="17">
    <source>
        <dbReference type="EMBL" id="EHL11535.1"/>
    </source>
</evidence>
<dbReference type="EC" id="2.7.13.3" evidence="3"/>
<keyword evidence="18" id="KW-1185">Reference proteome</keyword>
<feature type="transmembrane region" description="Helical" evidence="14">
    <location>
        <begin position="12"/>
        <end position="31"/>
    </location>
</feature>
<evidence type="ECO:0000256" key="13">
    <source>
        <dbReference type="ARBA" id="ARBA00023136"/>
    </source>
</evidence>
<dbReference type="PRINTS" id="PR00344">
    <property type="entry name" value="BCTRLSENSOR"/>
</dbReference>
<dbReference type="FunFam" id="1.10.287.130:FF:000001">
    <property type="entry name" value="Two-component sensor histidine kinase"/>
    <property type="match status" value="1"/>
</dbReference>
<dbReference type="PROSITE" id="PS50885">
    <property type="entry name" value="HAMP"/>
    <property type="match status" value="1"/>
</dbReference>
<dbReference type="GO" id="GO:0005886">
    <property type="term" value="C:plasma membrane"/>
    <property type="evidence" value="ECO:0007669"/>
    <property type="project" value="UniProtKB-SubCell"/>
</dbReference>
<evidence type="ECO:0000259" key="16">
    <source>
        <dbReference type="PROSITE" id="PS50885"/>
    </source>
</evidence>
<evidence type="ECO:0000256" key="14">
    <source>
        <dbReference type="SAM" id="Phobius"/>
    </source>
</evidence>
<comment type="caution">
    <text evidence="17">The sequence shown here is derived from an EMBL/GenBank/DDBJ whole genome shotgun (WGS) entry which is preliminary data.</text>
</comment>
<proteinExistence type="predicted"/>
<keyword evidence="5" id="KW-0597">Phosphoprotein</keyword>
<evidence type="ECO:0000256" key="10">
    <source>
        <dbReference type="ARBA" id="ARBA00022840"/>
    </source>
</evidence>
<sequence length="472" mass="54564">MKSLRRRLFIKFLLGYSIFFLLSLFFMYLYGGRLVQRYFYNREGTTLYQEVTRLANYYSKEEYGSLSIGKITAEMEGNIHRKALGWTLVSPKGKILAFQGRENIQGEEIRNFDPTKNGEKIYYTENFQGLLTETMLVAKAPIQRNFQNIAYLYLLLPLSEIEQRKADIIDIFFVLLLAIFFFSLSIFGVFYTFVYRPLRKITAGAVRYAGGEYQHRITVSGQDEMGYLADTLNYMAEEIQKSDDYQRQFIANVSHDFRSPLTSIKGYLEAMLDGTIPRDMEEKYLERLIAETDRLSKLTQSMLSLNKLDEEGMLNRSNFDINRMIRQVCSSFEMQCAKKSLQFSLIFAEKKEMVYGDYPKIQQVLYNLIDNAVKFSKEGTEICIRTEKKGTKVFTSIKDQGIGIPKKDTQKIWERFYKTDLSRGKDKRGTGLGLSIVKGIISAHKEHIDCISTEGVGTEFSFTLPISLKEEA</sequence>
<keyword evidence="10" id="KW-0067">ATP-binding</keyword>